<dbReference type="InterPro" id="IPR019135">
    <property type="entry name" value="Polycomb_protein_VEFS-Box"/>
</dbReference>
<feature type="compositionally biased region" description="Basic and acidic residues" evidence="7">
    <location>
        <begin position="458"/>
        <end position="468"/>
    </location>
</feature>
<dbReference type="InterPro" id="IPR019786">
    <property type="entry name" value="Zinc_finger_PHD-type_CS"/>
</dbReference>
<evidence type="ECO:0000256" key="6">
    <source>
        <dbReference type="ARBA" id="ARBA00023163"/>
    </source>
</evidence>
<dbReference type="CDD" id="cd21552">
    <property type="entry name" value="VEFS-box_ctSUZ12-like"/>
    <property type="match status" value="1"/>
</dbReference>
<dbReference type="Proteomes" id="UP000193144">
    <property type="component" value="Unassembled WGS sequence"/>
</dbReference>
<keyword evidence="2" id="KW-0479">Metal-binding</keyword>
<name>A0A1Y1YTZ6_9PLEO</name>
<evidence type="ECO:0000256" key="7">
    <source>
        <dbReference type="SAM" id="MobiDB-lite"/>
    </source>
</evidence>
<feature type="domain" description="Polycomb protein VEFS-Box" evidence="8">
    <location>
        <begin position="497"/>
        <end position="600"/>
    </location>
</feature>
<proteinExistence type="inferred from homology"/>
<evidence type="ECO:0000256" key="1">
    <source>
        <dbReference type="ARBA" id="ARBA00007416"/>
    </source>
</evidence>
<keyword evidence="10" id="KW-1185">Reference proteome</keyword>
<evidence type="ECO:0000313" key="9">
    <source>
        <dbReference type="EMBL" id="ORY01510.1"/>
    </source>
</evidence>
<dbReference type="STRING" id="1231657.A0A1Y1YTZ6"/>
<keyword evidence="5" id="KW-0805">Transcription regulation</keyword>
<comment type="caution">
    <text evidence="9">The sequence shown here is derived from an EMBL/GenBank/DDBJ whole genome shotgun (WGS) entry which is preliminary data.</text>
</comment>
<dbReference type="GO" id="GO:0008270">
    <property type="term" value="F:zinc ion binding"/>
    <property type="evidence" value="ECO:0007669"/>
    <property type="project" value="UniProtKB-KW"/>
</dbReference>
<protein>
    <recommendedName>
        <fullName evidence="8">Polycomb protein VEFS-Box domain-containing protein</fullName>
    </recommendedName>
</protein>
<evidence type="ECO:0000259" key="8">
    <source>
        <dbReference type="Pfam" id="PF09733"/>
    </source>
</evidence>
<comment type="similarity">
    <text evidence="1">Belongs to the VEFS (VRN2-EMF2-FIS2-SU(Z)12) family.</text>
</comment>
<evidence type="ECO:0000256" key="4">
    <source>
        <dbReference type="ARBA" id="ARBA00022833"/>
    </source>
</evidence>
<accession>A0A1Y1YTZ6</accession>
<feature type="region of interest" description="Disordered" evidence="7">
    <location>
        <begin position="398"/>
        <end position="468"/>
    </location>
</feature>
<feature type="compositionally biased region" description="Basic and acidic residues" evidence="7">
    <location>
        <begin position="430"/>
        <end position="439"/>
    </location>
</feature>
<dbReference type="SUPFAM" id="SSF57903">
    <property type="entry name" value="FYVE/PHD zinc finger"/>
    <property type="match status" value="1"/>
</dbReference>
<evidence type="ECO:0000256" key="2">
    <source>
        <dbReference type="ARBA" id="ARBA00022723"/>
    </source>
</evidence>
<feature type="compositionally biased region" description="Basic and acidic residues" evidence="7">
    <location>
        <begin position="398"/>
        <end position="410"/>
    </location>
</feature>
<gene>
    <name evidence="9" type="ORF">BCR34DRAFT_592239</name>
</gene>
<dbReference type="Gene3D" id="3.30.40.10">
    <property type="entry name" value="Zinc/RING finger domain, C3HC4 (zinc finger)"/>
    <property type="match status" value="1"/>
</dbReference>
<dbReference type="PROSITE" id="PS01359">
    <property type="entry name" value="ZF_PHD_1"/>
    <property type="match status" value="1"/>
</dbReference>
<keyword evidence="3" id="KW-0863">Zinc-finger</keyword>
<feature type="compositionally biased region" description="Low complexity" evidence="7">
    <location>
        <begin position="300"/>
        <end position="316"/>
    </location>
</feature>
<dbReference type="OrthoDB" id="166746at2759"/>
<feature type="compositionally biased region" description="Basic residues" evidence="7">
    <location>
        <begin position="282"/>
        <end position="294"/>
    </location>
</feature>
<dbReference type="AlphaFoldDB" id="A0A1Y1YTZ6"/>
<reference evidence="9 10" key="1">
    <citation type="submission" date="2016-07" db="EMBL/GenBank/DDBJ databases">
        <title>Pervasive Adenine N6-methylation of Active Genes in Fungi.</title>
        <authorList>
            <consortium name="DOE Joint Genome Institute"/>
            <person name="Mondo S.J."/>
            <person name="Dannebaum R.O."/>
            <person name="Kuo R.C."/>
            <person name="Labutti K."/>
            <person name="Haridas S."/>
            <person name="Kuo A."/>
            <person name="Salamov A."/>
            <person name="Ahrendt S.R."/>
            <person name="Lipzen A."/>
            <person name="Sullivan W."/>
            <person name="Andreopoulos W.B."/>
            <person name="Clum A."/>
            <person name="Lindquist E."/>
            <person name="Daum C."/>
            <person name="Ramamoorthy G.K."/>
            <person name="Gryganskyi A."/>
            <person name="Culley D."/>
            <person name="Magnuson J.K."/>
            <person name="James T.Y."/>
            <person name="O'Malley M.A."/>
            <person name="Stajich J.E."/>
            <person name="Spatafora J.W."/>
            <person name="Visel A."/>
            <person name="Grigoriev I.V."/>
        </authorList>
    </citation>
    <scope>NUCLEOTIDE SEQUENCE [LARGE SCALE GENOMIC DNA]</scope>
    <source>
        <strain evidence="9 10">CBS 115471</strain>
    </source>
</reference>
<evidence type="ECO:0000313" key="10">
    <source>
        <dbReference type="Proteomes" id="UP000193144"/>
    </source>
</evidence>
<keyword evidence="6" id="KW-0804">Transcription</keyword>
<evidence type="ECO:0000256" key="5">
    <source>
        <dbReference type="ARBA" id="ARBA00023015"/>
    </source>
</evidence>
<dbReference type="InterPro" id="IPR011011">
    <property type="entry name" value="Znf_FYVE_PHD"/>
</dbReference>
<dbReference type="Pfam" id="PF09733">
    <property type="entry name" value="VEFS-Box"/>
    <property type="match status" value="1"/>
</dbReference>
<organism evidence="9 10">
    <name type="scientific">Clohesyomyces aquaticus</name>
    <dbReference type="NCBI Taxonomy" id="1231657"/>
    <lineage>
        <taxon>Eukaryota</taxon>
        <taxon>Fungi</taxon>
        <taxon>Dikarya</taxon>
        <taxon>Ascomycota</taxon>
        <taxon>Pezizomycotina</taxon>
        <taxon>Dothideomycetes</taxon>
        <taxon>Pleosporomycetidae</taxon>
        <taxon>Pleosporales</taxon>
        <taxon>Lindgomycetaceae</taxon>
        <taxon>Clohesyomyces</taxon>
    </lineage>
</organism>
<feature type="region of interest" description="Disordered" evidence="7">
    <location>
        <begin position="272"/>
        <end position="332"/>
    </location>
</feature>
<dbReference type="InterPro" id="IPR013083">
    <property type="entry name" value="Znf_RING/FYVE/PHD"/>
</dbReference>
<keyword evidence="4" id="KW-0862">Zinc</keyword>
<sequence length="767" mass="87615">MVGREDRDPSRLYIGNILFYEYLKLKRQPVFLQRNLKRILNLHERSNRKRRNTKYQSITRAGAEHIDRVGWELPPLDMMTKEIAKKSLLINFGEIIPDSPESITNEGRGSHTKRRHLFSIKTKISCFVWCTNQKFRKTLDPVYTTIIGESSHQGNRISIDPSPSLSLPLNSFQIISDGDLWPQGIAESYNLSLSFLFEDSADVEELLVNLGIEDTDPETRLLATCRDIIGAPDEKKFHVPLEQKRLDNSRQSLGAKLKVAIRWSAPKGPSILASANQNVKSMRGRKAQTPRRRDRQFSDTAAETPSSSLTESPSLEQAAGMTPMSSQSPPPERLGITWVYLTETLKRNSLECLHCQHKGFETVDELRHHLYSMHDHFHYRFDEETTTFESDVAHHKADTRASDKASDPKEMTIINPVQDFDLSKSLNGDKSYERKARGEKAKRRKAAQGQGQAQGTAHEWKKTKPKSPEDVVLAPRVVATKVFKVPSIPEGLRLHRTVTKRPLQPGEEVYESDNEPDTTWLDLKKKAIIINDPDIPEKAKIFINAYDAHMRKEGVHGDVHVGDALYRFIHSKGDWIIDTDLGPELVMKSKELFEDNIIEPVMFREVLRYMVKTSKGLLIPTDSSDLALFKERFEPALVTLKEQDITYDQEMEDIPEAELEDRPTPPRTYKRKGKERAAADVEMVDVDVAIPYETCLCGDGAFVSYNSTKPVIWCNNDDCIRHAFHIECVLKTWHLTVQLNPKSQNWFCKDCELDPTIETGPISRYRT</sequence>
<feature type="region of interest" description="Disordered" evidence="7">
    <location>
        <begin position="654"/>
        <end position="673"/>
    </location>
</feature>
<dbReference type="EMBL" id="MCFA01000169">
    <property type="protein sequence ID" value="ORY01510.1"/>
    <property type="molecule type" value="Genomic_DNA"/>
</dbReference>
<evidence type="ECO:0000256" key="3">
    <source>
        <dbReference type="ARBA" id="ARBA00022771"/>
    </source>
</evidence>